<reference evidence="2" key="1">
    <citation type="journal article" date="2023" name="Mol. Biol. Evol.">
        <title>Third-Generation Sequencing Reveals the Adaptive Role of the Epigenome in Three Deep-Sea Polychaetes.</title>
        <authorList>
            <person name="Perez M."/>
            <person name="Aroh O."/>
            <person name="Sun Y."/>
            <person name="Lan Y."/>
            <person name="Juniper S.K."/>
            <person name="Young C.R."/>
            <person name="Angers B."/>
            <person name="Qian P.Y."/>
        </authorList>
    </citation>
    <scope>NUCLEOTIDE SEQUENCE</scope>
    <source>
        <strain evidence="2">R07B-5</strain>
    </source>
</reference>
<dbReference type="Proteomes" id="UP001209878">
    <property type="component" value="Unassembled WGS sequence"/>
</dbReference>
<name>A0AAD9N2K7_RIDPI</name>
<keyword evidence="3" id="KW-1185">Reference proteome</keyword>
<sequence>MTTSAQSIHQEGRGAKDSLLGPKTMVSIGKWNVRTMNKTSNLAQVIREMKRYRLEILWVREC</sequence>
<comment type="caution">
    <text evidence="2">The sequence shown here is derived from an EMBL/GenBank/DDBJ whole genome shotgun (WGS) entry which is preliminary data.</text>
</comment>
<dbReference type="EMBL" id="JAODUO010002345">
    <property type="protein sequence ID" value="KAK2153143.1"/>
    <property type="molecule type" value="Genomic_DNA"/>
</dbReference>
<gene>
    <name evidence="2" type="ORF">NP493_2351g00014</name>
</gene>
<evidence type="ECO:0000313" key="2">
    <source>
        <dbReference type="EMBL" id="KAK2153143.1"/>
    </source>
</evidence>
<evidence type="ECO:0000256" key="1">
    <source>
        <dbReference type="SAM" id="MobiDB-lite"/>
    </source>
</evidence>
<feature type="region of interest" description="Disordered" evidence="1">
    <location>
        <begin position="1"/>
        <end position="21"/>
    </location>
</feature>
<organism evidence="2 3">
    <name type="scientific">Ridgeia piscesae</name>
    <name type="common">Tubeworm</name>
    <dbReference type="NCBI Taxonomy" id="27915"/>
    <lineage>
        <taxon>Eukaryota</taxon>
        <taxon>Metazoa</taxon>
        <taxon>Spiralia</taxon>
        <taxon>Lophotrochozoa</taxon>
        <taxon>Annelida</taxon>
        <taxon>Polychaeta</taxon>
        <taxon>Sedentaria</taxon>
        <taxon>Canalipalpata</taxon>
        <taxon>Sabellida</taxon>
        <taxon>Siboglinidae</taxon>
        <taxon>Ridgeia</taxon>
    </lineage>
</organism>
<protein>
    <submittedName>
        <fullName evidence="2">Uncharacterized protein</fullName>
    </submittedName>
</protein>
<accession>A0AAD9N2K7</accession>
<evidence type="ECO:0000313" key="3">
    <source>
        <dbReference type="Proteomes" id="UP001209878"/>
    </source>
</evidence>
<proteinExistence type="predicted"/>
<dbReference type="AlphaFoldDB" id="A0AAD9N2K7"/>